<dbReference type="EMBL" id="SJPL01000001">
    <property type="protein sequence ID" value="TWT69679.1"/>
    <property type="molecule type" value="Genomic_DNA"/>
</dbReference>
<dbReference type="Gene3D" id="3.30.700.10">
    <property type="entry name" value="Glycoprotein, Type 4 Pilin"/>
    <property type="match status" value="1"/>
</dbReference>
<accession>A0A5C5Y4C3</accession>
<dbReference type="NCBIfam" id="TIGR04294">
    <property type="entry name" value="pre_pil_HX9DG"/>
    <property type="match status" value="1"/>
</dbReference>
<dbReference type="AlphaFoldDB" id="A0A5C5Y4C3"/>
<dbReference type="SUPFAM" id="SSF54523">
    <property type="entry name" value="Pili subunits"/>
    <property type="match status" value="1"/>
</dbReference>
<proteinExistence type="predicted"/>
<protein>
    <submittedName>
        <fullName evidence="2">Putative major pilin subunit</fullName>
    </submittedName>
</protein>
<dbReference type="PANTHER" id="PTHR30093">
    <property type="entry name" value="GENERAL SECRETION PATHWAY PROTEIN G"/>
    <property type="match status" value="1"/>
</dbReference>
<dbReference type="InterPro" id="IPR012902">
    <property type="entry name" value="N_methyl_site"/>
</dbReference>
<dbReference type="InterPro" id="IPR027558">
    <property type="entry name" value="Pre_pil_HX9DG_C"/>
</dbReference>
<gene>
    <name evidence="2" type="ORF">Pan14r_19700</name>
</gene>
<reference evidence="2 3" key="1">
    <citation type="submission" date="2019-02" db="EMBL/GenBank/DDBJ databases">
        <title>Deep-cultivation of Planctomycetes and their phenomic and genomic characterization uncovers novel biology.</title>
        <authorList>
            <person name="Wiegand S."/>
            <person name="Jogler M."/>
            <person name="Boedeker C."/>
            <person name="Pinto D."/>
            <person name="Vollmers J."/>
            <person name="Rivas-Marin E."/>
            <person name="Kohn T."/>
            <person name="Peeters S.H."/>
            <person name="Heuer A."/>
            <person name="Rast P."/>
            <person name="Oberbeckmann S."/>
            <person name="Bunk B."/>
            <person name="Jeske O."/>
            <person name="Meyerdierks A."/>
            <person name="Storesund J.E."/>
            <person name="Kallscheuer N."/>
            <person name="Luecker S."/>
            <person name="Lage O.M."/>
            <person name="Pohl T."/>
            <person name="Merkel B.J."/>
            <person name="Hornburger P."/>
            <person name="Mueller R.-W."/>
            <person name="Bruemmer F."/>
            <person name="Labrenz M."/>
            <person name="Spormann A.M."/>
            <person name="Op Den Camp H."/>
            <person name="Overmann J."/>
            <person name="Amann R."/>
            <person name="Jetten M.S.M."/>
            <person name="Mascher T."/>
            <person name="Medema M.H."/>
            <person name="Devos D.P."/>
            <person name="Kaster A.-K."/>
            <person name="Ovreas L."/>
            <person name="Rohde M."/>
            <person name="Galperin M.Y."/>
            <person name="Jogler C."/>
        </authorList>
    </citation>
    <scope>NUCLEOTIDE SEQUENCE [LARGE SCALE GENOMIC DNA]</scope>
    <source>
        <strain evidence="2 3">Pan14r</strain>
    </source>
</reference>
<feature type="domain" description="DUF1559" evidence="1">
    <location>
        <begin position="30"/>
        <end position="324"/>
    </location>
</feature>
<evidence type="ECO:0000259" key="1">
    <source>
        <dbReference type="Pfam" id="PF07596"/>
    </source>
</evidence>
<organism evidence="2 3">
    <name type="scientific">Crateriforma conspicua</name>
    <dbReference type="NCBI Taxonomy" id="2527996"/>
    <lineage>
        <taxon>Bacteria</taxon>
        <taxon>Pseudomonadati</taxon>
        <taxon>Planctomycetota</taxon>
        <taxon>Planctomycetia</taxon>
        <taxon>Planctomycetales</taxon>
        <taxon>Planctomycetaceae</taxon>
        <taxon>Crateriforma</taxon>
    </lineage>
</organism>
<name>A0A5C5Y4C3_9PLAN</name>
<dbReference type="Pfam" id="PF07596">
    <property type="entry name" value="SBP_bac_10"/>
    <property type="match status" value="1"/>
</dbReference>
<dbReference type="PANTHER" id="PTHR30093:SF2">
    <property type="entry name" value="TYPE II SECRETION SYSTEM PROTEIN H"/>
    <property type="match status" value="1"/>
</dbReference>
<dbReference type="InterPro" id="IPR045584">
    <property type="entry name" value="Pilin-like"/>
</dbReference>
<evidence type="ECO:0000313" key="2">
    <source>
        <dbReference type="EMBL" id="TWT69679.1"/>
    </source>
</evidence>
<dbReference type="RefSeq" id="WP_145299828.1">
    <property type="nucleotide sequence ID" value="NZ_CP036319.1"/>
</dbReference>
<comment type="caution">
    <text evidence="2">The sequence shown here is derived from an EMBL/GenBank/DDBJ whole genome shotgun (WGS) entry which is preliminary data.</text>
</comment>
<dbReference type="NCBIfam" id="TIGR02532">
    <property type="entry name" value="IV_pilin_GFxxxE"/>
    <property type="match status" value="1"/>
</dbReference>
<dbReference type="Proteomes" id="UP000317238">
    <property type="component" value="Unassembled WGS sequence"/>
</dbReference>
<sequence>MKRNGFTLVELLVVIAIIGILVALLLPAVQSARGAARRMSCQNNMKQLGLAAHNFESTYKKFPPGLTTFVNNSPRDWYGNTVFTYILPYLEQQSIYDKWDWSDTYEAAQNNTSDPLDPTIKSVDAASAQVVPTYLCPSDVAPETVFELDYDVTGYATGYFSLCSYLANGGTHSTYFRDTDMQDDGMFFMTGDDSQPESYQRFLEDGKAPARFADCIDGTSQTFLFGERFHYDQFFDAKLHNVSRKYSRYPINRWGAWAWTGGGNGTTHVFGSTRVPPNYQTPEDAPSSYASVNLRMSAFGSGHVGGTNFAFTDGSVAFISDSINMVTYQALSTKSGREILDEEY</sequence>
<dbReference type="Pfam" id="PF07963">
    <property type="entry name" value="N_methyl"/>
    <property type="match status" value="1"/>
</dbReference>
<dbReference type="OrthoDB" id="255848at2"/>
<evidence type="ECO:0000313" key="3">
    <source>
        <dbReference type="Proteomes" id="UP000317238"/>
    </source>
</evidence>
<dbReference type="InterPro" id="IPR011453">
    <property type="entry name" value="DUF1559"/>
</dbReference>
<keyword evidence="3" id="KW-1185">Reference proteome</keyword>